<protein>
    <submittedName>
        <fullName evidence="1">Glycoside hydrolase family 79 protein</fullName>
    </submittedName>
</protein>
<name>A0ACB8RUH2_9AGAM</name>
<gene>
    <name evidence="1" type="ORF">FA95DRAFT_1663083</name>
</gene>
<evidence type="ECO:0000313" key="2">
    <source>
        <dbReference type="Proteomes" id="UP000814033"/>
    </source>
</evidence>
<accession>A0ACB8RUH2</accession>
<reference evidence="1" key="1">
    <citation type="submission" date="2021-02" db="EMBL/GenBank/DDBJ databases">
        <authorList>
            <consortium name="DOE Joint Genome Institute"/>
            <person name="Ahrendt S."/>
            <person name="Looney B.P."/>
            <person name="Miyauchi S."/>
            <person name="Morin E."/>
            <person name="Drula E."/>
            <person name="Courty P.E."/>
            <person name="Chicoki N."/>
            <person name="Fauchery L."/>
            <person name="Kohler A."/>
            <person name="Kuo A."/>
            <person name="Labutti K."/>
            <person name="Pangilinan J."/>
            <person name="Lipzen A."/>
            <person name="Riley R."/>
            <person name="Andreopoulos W."/>
            <person name="He G."/>
            <person name="Johnson J."/>
            <person name="Barry K.W."/>
            <person name="Grigoriev I.V."/>
            <person name="Nagy L."/>
            <person name="Hibbett D."/>
            <person name="Henrissat B."/>
            <person name="Matheny P.B."/>
            <person name="Labbe J."/>
            <person name="Martin F."/>
        </authorList>
    </citation>
    <scope>NUCLEOTIDE SEQUENCE</scope>
    <source>
        <strain evidence="1">FP105234-sp</strain>
    </source>
</reference>
<sequence>MTSTLAFLARVCIFLVGVEAVSVPSTAPSSAASVDSALLSISLEFFTFPAYAQLASTTNCLAQLTTLRGTSPAVRIGGTTQDRATYDSSLSTAVNYTVASSTDAPTSLTFGPSFFTLAAALKGPVTIGLNRQLDEQGNTQQAAVKALSSMSNLYAIELGNEPEFYASGSPIIPSSGWNPTTDGASQKAWQTALAPSVGNIFQAAVYLQYPTWSTTNLIPLLGSAITYTKTFSGHSYPQSACNGASTNLQSLMSHSGIVSYTKQYNAEAAAGRAQGKTYVLGDTNSATCGGGGISPTFGAALWIVDYVLQAALNGISRLYFHQGTIGNCQYCFWGRYTTAAPFYGAYFVSQFLGTDGHTVSMLDDGTGTLATYAVFSASGAPLRVLVLNSAYFNGTGSRAATSVPLSGLPGADGTRRALRMSALSAAARVDQSGNVTIGGGLTFTGDCVSAGTQVFESVSVQSGQATVSVLASEALIVFL</sequence>
<keyword evidence="2" id="KW-1185">Reference proteome</keyword>
<organism evidence="1 2">
    <name type="scientific">Auriscalpium vulgare</name>
    <dbReference type="NCBI Taxonomy" id="40419"/>
    <lineage>
        <taxon>Eukaryota</taxon>
        <taxon>Fungi</taxon>
        <taxon>Dikarya</taxon>
        <taxon>Basidiomycota</taxon>
        <taxon>Agaricomycotina</taxon>
        <taxon>Agaricomycetes</taxon>
        <taxon>Russulales</taxon>
        <taxon>Auriscalpiaceae</taxon>
        <taxon>Auriscalpium</taxon>
    </lineage>
</organism>
<keyword evidence="1" id="KW-0378">Hydrolase</keyword>
<reference evidence="1" key="2">
    <citation type="journal article" date="2022" name="New Phytol.">
        <title>Evolutionary transition to the ectomycorrhizal habit in the genomes of a hyperdiverse lineage of mushroom-forming fungi.</title>
        <authorList>
            <person name="Looney B."/>
            <person name="Miyauchi S."/>
            <person name="Morin E."/>
            <person name="Drula E."/>
            <person name="Courty P.E."/>
            <person name="Kohler A."/>
            <person name="Kuo A."/>
            <person name="LaButti K."/>
            <person name="Pangilinan J."/>
            <person name="Lipzen A."/>
            <person name="Riley R."/>
            <person name="Andreopoulos W."/>
            <person name="He G."/>
            <person name="Johnson J."/>
            <person name="Nolan M."/>
            <person name="Tritt A."/>
            <person name="Barry K.W."/>
            <person name="Grigoriev I.V."/>
            <person name="Nagy L.G."/>
            <person name="Hibbett D."/>
            <person name="Henrissat B."/>
            <person name="Matheny P.B."/>
            <person name="Labbe J."/>
            <person name="Martin F.M."/>
        </authorList>
    </citation>
    <scope>NUCLEOTIDE SEQUENCE</scope>
    <source>
        <strain evidence="1">FP105234-sp</strain>
    </source>
</reference>
<dbReference type="EMBL" id="MU275904">
    <property type="protein sequence ID" value="KAI0047467.1"/>
    <property type="molecule type" value="Genomic_DNA"/>
</dbReference>
<proteinExistence type="predicted"/>
<comment type="caution">
    <text evidence="1">The sequence shown here is derived from an EMBL/GenBank/DDBJ whole genome shotgun (WGS) entry which is preliminary data.</text>
</comment>
<dbReference type="Proteomes" id="UP000814033">
    <property type="component" value="Unassembled WGS sequence"/>
</dbReference>
<evidence type="ECO:0000313" key="1">
    <source>
        <dbReference type="EMBL" id="KAI0047467.1"/>
    </source>
</evidence>